<evidence type="ECO:0000313" key="4">
    <source>
        <dbReference type="Proteomes" id="UP000085678"/>
    </source>
</evidence>
<evidence type="ECO:0000259" key="3">
    <source>
        <dbReference type="Pfam" id="PF07859"/>
    </source>
</evidence>
<dbReference type="KEGG" id="lak:106156058"/>
<keyword evidence="4" id="KW-1185">Reference proteome</keyword>
<comment type="similarity">
    <text evidence="1">Belongs to the 'GDXG' lipolytic enzyme family.</text>
</comment>
<feature type="domain" description="Alpha/beta hydrolase fold-3" evidence="3">
    <location>
        <begin position="92"/>
        <end position="294"/>
    </location>
</feature>
<accession>A0A1S3HMA3</accession>
<dbReference type="Gene3D" id="3.40.50.1820">
    <property type="entry name" value="alpha/beta hydrolase"/>
    <property type="match status" value="1"/>
</dbReference>
<dbReference type="AlphaFoldDB" id="A0A1S3HMA3"/>
<dbReference type="RefSeq" id="XP_013386611.1">
    <property type="nucleotide sequence ID" value="XM_013531157.1"/>
</dbReference>
<proteinExistence type="inferred from homology"/>
<dbReference type="PANTHER" id="PTHR48081">
    <property type="entry name" value="AB HYDROLASE SUPERFAMILY PROTEIN C4A8.06C"/>
    <property type="match status" value="1"/>
</dbReference>
<dbReference type="GeneID" id="106156058"/>
<dbReference type="InterPro" id="IPR002168">
    <property type="entry name" value="Lipase_GDXG_HIS_AS"/>
</dbReference>
<sequence>MPLPADIDQLHPETQALLRAAAEKGGKGYEEGETMEESRAIVDAMCEDSNKEANYQFKGEKQICTVPSPHCQDGITVWVYRPKPCPPSPTILVYFHGGGFVVGDLRSHDTVVKTLVDTTGCIVVNVNYRLAPEHKFPAGIDDSVTAVKWVMANKEKLGGSGTSKVGVIGDSAGGHLAATIAHEVPGVALQILIVPVTDWRMQTDSYKRYSEGYFMSAKQMEWFASKFFTSDAERTDPRASPLLRSEFQNLPPALYIAASHDVLVDEGKAYAEKMKAAGVHTETLMLEGVVHGYIIFPHVCKEAFDATLKKIDDFVNTYGR</sequence>
<dbReference type="InterPro" id="IPR013094">
    <property type="entry name" value="AB_hydrolase_3"/>
</dbReference>
<gene>
    <name evidence="5" type="primary">LOC106156058</name>
</gene>
<dbReference type="InterPro" id="IPR029058">
    <property type="entry name" value="AB_hydrolase_fold"/>
</dbReference>
<dbReference type="SUPFAM" id="SSF53474">
    <property type="entry name" value="alpha/beta-Hydrolases"/>
    <property type="match status" value="1"/>
</dbReference>
<evidence type="ECO:0000256" key="1">
    <source>
        <dbReference type="ARBA" id="ARBA00010515"/>
    </source>
</evidence>
<dbReference type="InParanoid" id="A0A1S3HMA3"/>
<reference evidence="5" key="1">
    <citation type="submission" date="2025-08" db="UniProtKB">
        <authorList>
            <consortium name="RefSeq"/>
        </authorList>
    </citation>
    <scope>IDENTIFICATION</scope>
    <source>
        <tissue evidence="5">Gonads</tissue>
    </source>
</reference>
<evidence type="ECO:0000313" key="5">
    <source>
        <dbReference type="RefSeq" id="XP_013386611.1"/>
    </source>
</evidence>
<protein>
    <submittedName>
        <fullName evidence="5">Uncharacterized protein LOC106156058</fullName>
    </submittedName>
</protein>
<dbReference type="Proteomes" id="UP000085678">
    <property type="component" value="Unplaced"/>
</dbReference>
<keyword evidence="2" id="KW-0378">Hydrolase</keyword>
<organism evidence="4 5">
    <name type="scientific">Lingula anatina</name>
    <name type="common">Brachiopod</name>
    <name type="synonym">Lingula unguis</name>
    <dbReference type="NCBI Taxonomy" id="7574"/>
    <lineage>
        <taxon>Eukaryota</taxon>
        <taxon>Metazoa</taxon>
        <taxon>Spiralia</taxon>
        <taxon>Lophotrochozoa</taxon>
        <taxon>Brachiopoda</taxon>
        <taxon>Linguliformea</taxon>
        <taxon>Lingulata</taxon>
        <taxon>Lingulida</taxon>
        <taxon>Linguloidea</taxon>
        <taxon>Lingulidae</taxon>
        <taxon>Lingula</taxon>
    </lineage>
</organism>
<evidence type="ECO:0000256" key="2">
    <source>
        <dbReference type="ARBA" id="ARBA00022801"/>
    </source>
</evidence>
<dbReference type="STRING" id="7574.A0A1S3HMA3"/>
<dbReference type="PANTHER" id="PTHR48081:SF8">
    <property type="entry name" value="ALPHA_BETA HYDROLASE FOLD-3 DOMAIN-CONTAINING PROTEIN-RELATED"/>
    <property type="match status" value="1"/>
</dbReference>
<name>A0A1S3HMA3_LINAN</name>
<dbReference type="Pfam" id="PF07859">
    <property type="entry name" value="Abhydrolase_3"/>
    <property type="match status" value="1"/>
</dbReference>
<dbReference type="OrthoDB" id="408631at2759"/>
<dbReference type="GO" id="GO:0016787">
    <property type="term" value="F:hydrolase activity"/>
    <property type="evidence" value="ECO:0007669"/>
    <property type="project" value="UniProtKB-KW"/>
</dbReference>
<dbReference type="InterPro" id="IPR050300">
    <property type="entry name" value="GDXG_lipolytic_enzyme"/>
</dbReference>
<dbReference type="PROSITE" id="PS01173">
    <property type="entry name" value="LIPASE_GDXG_HIS"/>
    <property type="match status" value="1"/>
</dbReference>